<keyword evidence="10 13" id="KW-1133">Transmembrane helix</keyword>
<keyword evidence="9" id="KW-0418">Kinase</keyword>
<dbReference type="InterPro" id="IPR036097">
    <property type="entry name" value="HisK_dim/P_sf"/>
</dbReference>
<dbReference type="STRING" id="673.AL542_04270"/>
<dbReference type="PROSITE" id="PS50885">
    <property type="entry name" value="HAMP"/>
    <property type="match status" value="1"/>
</dbReference>
<dbReference type="SMART" id="SM00387">
    <property type="entry name" value="HATPase_c"/>
    <property type="match status" value="1"/>
</dbReference>
<feature type="domain" description="HAMP" evidence="15">
    <location>
        <begin position="346"/>
        <end position="400"/>
    </location>
</feature>
<dbReference type="InterPro" id="IPR005467">
    <property type="entry name" value="His_kinase_dom"/>
</dbReference>
<evidence type="ECO:0000256" key="2">
    <source>
        <dbReference type="ARBA" id="ARBA00004533"/>
    </source>
</evidence>
<accession>A0A377HLB2</accession>
<feature type="transmembrane region" description="Helical" evidence="13">
    <location>
        <begin position="21"/>
        <end position="49"/>
    </location>
</feature>
<protein>
    <recommendedName>
        <fullName evidence="4">histidine kinase</fullName>
        <ecNumber evidence="4">2.7.13.3</ecNumber>
    </recommendedName>
</protein>
<dbReference type="Gene3D" id="6.10.340.10">
    <property type="match status" value="1"/>
</dbReference>
<dbReference type="Gene3D" id="3.30.565.10">
    <property type="entry name" value="Histidine kinase-like ATPase, C-terminal domain"/>
    <property type="match status" value="1"/>
</dbReference>
<keyword evidence="6" id="KW-0597">Phosphoprotein</keyword>
<comment type="catalytic activity">
    <reaction evidence="1">
        <text>ATP + protein L-histidine = ADP + protein N-phospho-L-histidine.</text>
        <dbReference type="EC" id="2.7.13.3"/>
    </reaction>
</comment>
<keyword evidence="8 13" id="KW-0812">Transmembrane</keyword>
<sequence>MEQANPMRWLNKWRLRFRTMVRYRLLMLTSVPIFITLLALIALTMYWTLAYSWKSALAGVMADLAVASNSMEVLQREQRLQLKAIADSYDFQIQIERDPSGILSWARSRAKKYDVDFLAVYPAQEIKRLPQTLRRPLLEGRERTFFQVMSAIELDAILPEFSARAEIPLLNEQVIESRGLISRSLLPLFDENGELAWIIDGGILLNNSTELVDRIRDLVFPEGTLPPSSVGTVTLFIDDIRVSTNVPLDSENRFGRAIGTRASDEVRETVLENGDEWVNRAYVYDAWYISAYKPIRDFNNNVIGMLYTGFLEWPLISRYFTNLLELSMGILATLFVTGLLVYRGSRDLFRPIERIHRVVRLVSFDQDVRIGKLQLDPQHELAILARQFDTMLDQLKQQNEAIRQNTLELEDKVRERTASLHETTKKLRQNISLLEQTRNKLLLNEKLAALGELTAGIAHEINNPTAVILGNIELMEYELGDNAKLVSEEIAMVLEQIDRIRNITRSLLQYSRQGGVQDEITWQHVNPIIEESVTLVRSGTKKSDIEVVTELNAKCCVEINRHQLLQVLVNLQMNGIHAMNEKGRLVVRSEDWLDENGHPMGATISVQDFGCGIANENLTKIFDPFFTTRRSGTGLGLAVTHGIVSGLGGEIKVESELGKGSTFTLYLREKIHVDDEITSLRVMD</sequence>
<evidence type="ECO:0000313" key="17">
    <source>
        <dbReference type="Proteomes" id="UP000254512"/>
    </source>
</evidence>
<dbReference type="InterPro" id="IPR003661">
    <property type="entry name" value="HisK_dim/P_dom"/>
</dbReference>
<proteinExistence type="predicted"/>
<feature type="coiled-coil region" evidence="12">
    <location>
        <begin position="385"/>
        <end position="444"/>
    </location>
</feature>
<dbReference type="PROSITE" id="PS50109">
    <property type="entry name" value="HIS_KIN"/>
    <property type="match status" value="1"/>
</dbReference>
<keyword evidence="5" id="KW-1003">Cell membrane</keyword>
<evidence type="ECO:0000256" key="6">
    <source>
        <dbReference type="ARBA" id="ARBA00022553"/>
    </source>
</evidence>
<dbReference type="SMART" id="SM00388">
    <property type="entry name" value="HisKA"/>
    <property type="match status" value="1"/>
</dbReference>
<dbReference type="InterPro" id="IPR004358">
    <property type="entry name" value="Sig_transdc_His_kin-like_C"/>
</dbReference>
<evidence type="ECO:0000256" key="9">
    <source>
        <dbReference type="ARBA" id="ARBA00022777"/>
    </source>
</evidence>
<evidence type="ECO:0000256" key="4">
    <source>
        <dbReference type="ARBA" id="ARBA00012438"/>
    </source>
</evidence>
<dbReference type="EMBL" id="UGHD01000002">
    <property type="protein sequence ID" value="STO57020.1"/>
    <property type="molecule type" value="Genomic_DNA"/>
</dbReference>
<dbReference type="GO" id="GO:0000155">
    <property type="term" value="F:phosphorelay sensor kinase activity"/>
    <property type="evidence" value="ECO:0007669"/>
    <property type="project" value="InterPro"/>
</dbReference>
<dbReference type="InterPro" id="IPR033463">
    <property type="entry name" value="sCache_3"/>
</dbReference>
<comment type="subcellular location">
    <subcellularLocation>
        <location evidence="2">Cell inner membrane</location>
    </subcellularLocation>
    <subcellularLocation>
        <location evidence="3">Cell membrane</location>
        <topology evidence="3">Multi-pass membrane protein</topology>
    </subcellularLocation>
</comment>
<dbReference type="InterPro" id="IPR003660">
    <property type="entry name" value="HAMP_dom"/>
</dbReference>
<evidence type="ECO:0000256" key="7">
    <source>
        <dbReference type="ARBA" id="ARBA00022679"/>
    </source>
</evidence>
<evidence type="ECO:0000313" key="16">
    <source>
        <dbReference type="EMBL" id="STO57020.1"/>
    </source>
</evidence>
<dbReference type="Pfam" id="PF02518">
    <property type="entry name" value="HATPase_c"/>
    <property type="match status" value="1"/>
</dbReference>
<dbReference type="PRINTS" id="PR00344">
    <property type="entry name" value="BCTRLSENSOR"/>
</dbReference>
<evidence type="ECO:0000256" key="3">
    <source>
        <dbReference type="ARBA" id="ARBA00004651"/>
    </source>
</evidence>
<organism evidence="16 17">
    <name type="scientific">Grimontia hollisae</name>
    <name type="common">Vibrio hollisae</name>
    <dbReference type="NCBI Taxonomy" id="673"/>
    <lineage>
        <taxon>Bacteria</taxon>
        <taxon>Pseudomonadati</taxon>
        <taxon>Pseudomonadota</taxon>
        <taxon>Gammaproteobacteria</taxon>
        <taxon>Vibrionales</taxon>
        <taxon>Vibrionaceae</taxon>
        <taxon>Grimontia</taxon>
    </lineage>
</organism>
<dbReference type="InterPro" id="IPR003594">
    <property type="entry name" value="HATPase_dom"/>
</dbReference>
<dbReference type="PANTHER" id="PTHR43065">
    <property type="entry name" value="SENSOR HISTIDINE KINASE"/>
    <property type="match status" value="1"/>
</dbReference>
<dbReference type="SUPFAM" id="SSF103190">
    <property type="entry name" value="Sensory domain-like"/>
    <property type="match status" value="1"/>
</dbReference>
<evidence type="ECO:0000256" key="10">
    <source>
        <dbReference type="ARBA" id="ARBA00022989"/>
    </source>
</evidence>
<evidence type="ECO:0000256" key="5">
    <source>
        <dbReference type="ARBA" id="ARBA00022475"/>
    </source>
</evidence>
<keyword evidence="11 13" id="KW-0472">Membrane</keyword>
<dbReference type="Pfam" id="PF17202">
    <property type="entry name" value="sCache_3_3"/>
    <property type="match status" value="1"/>
</dbReference>
<evidence type="ECO:0000259" key="15">
    <source>
        <dbReference type="PROSITE" id="PS50885"/>
    </source>
</evidence>
<evidence type="ECO:0000256" key="11">
    <source>
        <dbReference type="ARBA" id="ARBA00023136"/>
    </source>
</evidence>
<evidence type="ECO:0000256" key="1">
    <source>
        <dbReference type="ARBA" id="ARBA00000085"/>
    </source>
</evidence>
<evidence type="ECO:0000256" key="12">
    <source>
        <dbReference type="SAM" id="Coils"/>
    </source>
</evidence>
<evidence type="ECO:0000256" key="13">
    <source>
        <dbReference type="SAM" id="Phobius"/>
    </source>
</evidence>
<dbReference type="GO" id="GO:0005886">
    <property type="term" value="C:plasma membrane"/>
    <property type="evidence" value="ECO:0007669"/>
    <property type="project" value="UniProtKB-SubCell"/>
</dbReference>
<name>A0A377HLB2_GRIHO</name>
<dbReference type="InterPro" id="IPR029151">
    <property type="entry name" value="Sensor-like_sf"/>
</dbReference>
<evidence type="ECO:0000256" key="8">
    <source>
        <dbReference type="ARBA" id="ARBA00022692"/>
    </source>
</evidence>
<dbReference type="PANTHER" id="PTHR43065:SF22">
    <property type="entry name" value="HISTIDINE KINASE"/>
    <property type="match status" value="1"/>
</dbReference>
<feature type="domain" description="Histidine kinase" evidence="14">
    <location>
        <begin position="456"/>
        <end position="671"/>
    </location>
</feature>
<dbReference type="Pfam" id="PF00512">
    <property type="entry name" value="HisKA"/>
    <property type="match status" value="1"/>
</dbReference>
<dbReference type="Gene3D" id="1.10.287.130">
    <property type="match status" value="1"/>
</dbReference>
<dbReference type="Proteomes" id="UP000254512">
    <property type="component" value="Unassembled WGS sequence"/>
</dbReference>
<dbReference type="InterPro" id="IPR036890">
    <property type="entry name" value="HATPase_C_sf"/>
</dbReference>
<dbReference type="SUPFAM" id="SSF47384">
    <property type="entry name" value="Homodimeric domain of signal transducing histidine kinase"/>
    <property type="match status" value="1"/>
</dbReference>
<dbReference type="AlphaFoldDB" id="A0A377HLB2"/>
<keyword evidence="7 16" id="KW-0808">Transferase</keyword>
<evidence type="ECO:0000259" key="14">
    <source>
        <dbReference type="PROSITE" id="PS50109"/>
    </source>
</evidence>
<dbReference type="EC" id="2.7.13.3" evidence="4"/>
<reference evidence="16 17" key="1">
    <citation type="submission" date="2018-06" db="EMBL/GenBank/DDBJ databases">
        <authorList>
            <consortium name="Pathogen Informatics"/>
            <person name="Doyle S."/>
        </authorList>
    </citation>
    <scope>NUCLEOTIDE SEQUENCE [LARGE SCALE GENOMIC DNA]</scope>
    <source>
        <strain evidence="16 17">NCTC11645</strain>
    </source>
</reference>
<dbReference type="CDD" id="cd00082">
    <property type="entry name" value="HisKA"/>
    <property type="match status" value="1"/>
</dbReference>
<gene>
    <name evidence="16" type="primary">zraS_1</name>
    <name evidence="16" type="ORF">NCTC11645_01398</name>
</gene>
<dbReference type="SUPFAM" id="SSF55874">
    <property type="entry name" value="ATPase domain of HSP90 chaperone/DNA topoisomerase II/histidine kinase"/>
    <property type="match status" value="1"/>
</dbReference>
<keyword evidence="12" id="KW-0175">Coiled coil</keyword>